<proteinExistence type="predicted"/>
<feature type="domain" description="Tripeptidyl peptidase II second Ig-like" evidence="2">
    <location>
        <begin position="1"/>
        <end position="107"/>
    </location>
</feature>
<reference evidence="3 4" key="1">
    <citation type="journal article" date="2013" name="BMC Genomics">
        <title>Reconstruction of the lipid metabolism for the microalga Monoraphidium neglectum from its genome sequence reveals characteristics suitable for biofuel production.</title>
        <authorList>
            <person name="Bogen C."/>
            <person name="Al-Dilaimi A."/>
            <person name="Albersmeier A."/>
            <person name="Wichmann J."/>
            <person name="Grundmann M."/>
            <person name="Rupp O."/>
            <person name="Lauersen K.J."/>
            <person name="Blifernez-Klassen O."/>
            <person name="Kalinowski J."/>
            <person name="Goesmann A."/>
            <person name="Mussgnug J.H."/>
            <person name="Kruse O."/>
        </authorList>
    </citation>
    <scope>NUCLEOTIDE SEQUENCE [LARGE SCALE GENOMIC DNA]</scope>
    <source>
        <strain evidence="3 4">SAG 48.87</strain>
    </source>
</reference>
<protein>
    <recommendedName>
        <fullName evidence="2">Tripeptidyl peptidase II second Ig-like domain-containing protein</fullName>
    </recommendedName>
</protein>
<dbReference type="InterPro" id="IPR022229">
    <property type="entry name" value="TPPII_Ig-like-2"/>
</dbReference>
<sequence>MIMLFDANKRLLHTGDAYPDTVQLPKGDFTLRLALRHESMELLEKLRGTCVVMERSLDSAVTVPVYGSHASASSAGASAGEMFLGAGERVALWLGAPADDKLPKDAKEGRVLSGKLTLGQLRRGSGAAPAEHALRYVVPPAVNKDAQSNGGAAKKKDEPEEEKDAATKARPVSEALRDAKLALMKDLRADKDAATYDALAAELRAAHPGHLPLLLELLRRGDALSKDKGAERLSQIIAAADEVVAAIDATSLAAFLALRAPDEATQDAAGEGGGPSYKAQKKRWDEAKAALLEALSKKLEAQLDQADLQEKEAPGTEAAPAAAAAATSARLRQWVDTASDAAYVLLHSRVEARAGRLAGALKALDKAEKAAEDDGKPPKKELAEQRAALLGRLGWGHWARYEAARTRARFPGAFPPI</sequence>
<feature type="region of interest" description="Disordered" evidence="1">
    <location>
        <begin position="139"/>
        <end position="171"/>
    </location>
</feature>
<evidence type="ECO:0000313" key="3">
    <source>
        <dbReference type="EMBL" id="KIY98421.1"/>
    </source>
</evidence>
<accession>A0A0D2MC62</accession>
<dbReference type="Gene3D" id="1.25.40.710">
    <property type="match status" value="1"/>
</dbReference>
<dbReference type="OrthoDB" id="10256524at2759"/>
<dbReference type="Pfam" id="PF12580">
    <property type="entry name" value="TPPII"/>
    <property type="match status" value="1"/>
</dbReference>
<evidence type="ECO:0000259" key="2">
    <source>
        <dbReference type="Pfam" id="PF12580"/>
    </source>
</evidence>
<dbReference type="KEGG" id="mng:MNEG_9542"/>
<name>A0A0D2MC62_9CHLO</name>
<evidence type="ECO:0000256" key="1">
    <source>
        <dbReference type="SAM" id="MobiDB-lite"/>
    </source>
</evidence>
<organism evidence="3 4">
    <name type="scientific">Monoraphidium neglectum</name>
    <dbReference type="NCBI Taxonomy" id="145388"/>
    <lineage>
        <taxon>Eukaryota</taxon>
        <taxon>Viridiplantae</taxon>
        <taxon>Chlorophyta</taxon>
        <taxon>core chlorophytes</taxon>
        <taxon>Chlorophyceae</taxon>
        <taxon>CS clade</taxon>
        <taxon>Sphaeropleales</taxon>
        <taxon>Selenastraceae</taxon>
        <taxon>Monoraphidium</taxon>
    </lineage>
</organism>
<gene>
    <name evidence="3" type="ORF">MNEG_9542</name>
</gene>
<dbReference type="GeneID" id="25742417"/>
<evidence type="ECO:0000313" key="4">
    <source>
        <dbReference type="Proteomes" id="UP000054498"/>
    </source>
</evidence>
<dbReference type="EMBL" id="KK102191">
    <property type="protein sequence ID" value="KIY98421.1"/>
    <property type="molecule type" value="Genomic_DNA"/>
</dbReference>
<dbReference type="InterPro" id="IPR046939">
    <property type="entry name" value="TPPII_C_sf"/>
</dbReference>
<dbReference type="Proteomes" id="UP000054498">
    <property type="component" value="Unassembled WGS sequence"/>
</dbReference>
<keyword evidence="4" id="KW-1185">Reference proteome</keyword>
<dbReference type="RefSeq" id="XP_013897441.1">
    <property type="nucleotide sequence ID" value="XM_014041987.1"/>
</dbReference>
<dbReference type="STRING" id="145388.A0A0D2MC62"/>
<dbReference type="AlphaFoldDB" id="A0A0D2MC62"/>